<proteinExistence type="predicted"/>
<dbReference type="PANTHER" id="PTHR42709">
    <property type="entry name" value="ALKALINE PHOSPHATASE LIKE PROTEIN"/>
    <property type="match status" value="1"/>
</dbReference>
<reference evidence="3" key="1">
    <citation type="submission" date="2016-10" db="EMBL/GenBank/DDBJ databases">
        <authorList>
            <person name="de Groot N.N."/>
        </authorList>
    </citation>
    <scope>NUCLEOTIDE SEQUENCE</scope>
</reference>
<feature type="transmembrane region" description="Helical" evidence="1">
    <location>
        <begin position="125"/>
        <end position="147"/>
    </location>
</feature>
<dbReference type="GO" id="GO:0005886">
    <property type="term" value="C:plasma membrane"/>
    <property type="evidence" value="ECO:0007669"/>
    <property type="project" value="TreeGrafter"/>
</dbReference>
<feature type="transmembrane region" description="Helical" evidence="1">
    <location>
        <begin position="12"/>
        <end position="35"/>
    </location>
</feature>
<feature type="transmembrane region" description="Helical" evidence="1">
    <location>
        <begin position="82"/>
        <end position="104"/>
    </location>
</feature>
<dbReference type="EMBL" id="FRYL01000045">
    <property type="protein sequence ID" value="SHO81701.1"/>
    <property type="molecule type" value="Genomic_DNA"/>
</dbReference>
<feature type="transmembrane region" description="Helical" evidence="1">
    <location>
        <begin position="162"/>
        <end position="179"/>
    </location>
</feature>
<keyword evidence="1" id="KW-1133">Transmembrane helix</keyword>
<evidence type="ECO:0000256" key="1">
    <source>
        <dbReference type="SAM" id="Phobius"/>
    </source>
</evidence>
<dbReference type="InterPro" id="IPR032816">
    <property type="entry name" value="VTT_dom"/>
</dbReference>
<organism evidence="3">
    <name type="scientific">hydrothermal vent metagenome</name>
    <dbReference type="NCBI Taxonomy" id="652676"/>
    <lineage>
        <taxon>unclassified sequences</taxon>
        <taxon>metagenomes</taxon>
        <taxon>ecological metagenomes</taxon>
    </lineage>
</organism>
<gene>
    <name evidence="3" type="ORF">MNB_SV-15-1247</name>
</gene>
<evidence type="ECO:0000259" key="2">
    <source>
        <dbReference type="Pfam" id="PF09335"/>
    </source>
</evidence>
<name>A0A1W1ELD7_9ZZZZ</name>
<dbReference type="PANTHER" id="PTHR42709:SF2">
    <property type="entry name" value="INNER MEMBRANE PROTEIN YOHD"/>
    <property type="match status" value="1"/>
</dbReference>
<feature type="domain" description="VTT" evidence="2">
    <location>
        <begin position="25"/>
        <end position="139"/>
    </location>
</feature>
<dbReference type="Pfam" id="PF09335">
    <property type="entry name" value="VTT_dom"/>
    <property type="match status" value="1"/>
</dbReference>
<accession>A0A1W1ELD7</accession>
<keyword evidence="1" id="KW-0812">Transmembrane</keyword>
<feature type="transmembrane region" description="Helical" evidence="1">
    <location>
        <begin position="42"/>
        <end position="62"/>
    </location>
</feature>
<evidence type="ECO:0000313" key="3">
    <source>
        <dbReference type="EMBL" id="SHO81701.1"/>
    </source>
</evidence>
<keyword evidence="1" id="KW-0472">Membrane</keyword>
<dbReference type="InterPro" id="IPR051311">
    <property type="entry name" value="DedA_domain"/>
</dbReference>
<protein>
    <submittedName>
        <fullName evidence="3">Arginine/ornithine antiporter ArcD</fullName>
    </submittedName>
</protein>
<sequence>MEDTLTSLSTWGYIAIAFFSFGGSLVVVAAAGVLSYMGEMNIFIALSIAMISNFFGDVFLFYLGRYHKEDIKPYFKKHKRKIALSTIIMRKYGVWAIFIQKFLYGIKTLIPISMSISKYNFQKFVFYNIFASIFFVLVIGVGSYMAAEPIKELFNKFSDKPWILPLILSVLIGFIWLFLEKMTSKKAIKKR</sequence>
<dbReference type="AlphaFoldDB" id="A0A1W1ELD7"/>